<keyword evidence="4" id="KW-0227">DNA damage</keyword>
<dbReference type="GO" id="GO:0016787">
    <property type="term" value="F:hydrolase activity"/>
    <property type="evidence" value="ECO:0007669"/>
    <property type="project" value="UniProtKB-KW"/>
</dbReference>
<evidence type="ECO:0000256" key="11">
    <source>
        <dbReference type="ARBA" id="ARBA00023242"/>
    </source>
</evidence>
<dbReference type="Gene3D" id="3.40.50.410">
    <property type="entry name" value="von Willebrand factor, type A domain"/>
    <property type="match status" value="1"/>
</dbReference>
<feature type="active site" description="Schiff-base intermediate with DNA; for 5'-deoxyribose-5-phosphate lyase activity" evidence="12">
    <location>
        <position position="24"/>
    </location>
</feature>
<dbReference type="Gene3D" id="1.10.1600.10">
    <property type="match status" value="1"/>
</dbReference>
<dbReference type="InterPro" id="IPR002035">
    <property type="entry name" value="VWF_A"/>
</dbReference>
<dbReference type="PIRSF" id="PIRSF003033">
    <property type="entry name" value="Ku70"/>
    <property type="match status" value="1"/>
</dbReference>
<keyword evidence="11" id="KW-0539">Nucleus</keyword>
<keyword evidence="9" id="KW-0233">DNA recombination</keyword>
<dbReference type="InterPro" id="IPR036465">
    <property type="entry name" value="vWFA_dom_sf"/>
</dbReference>
<dbReference type="GO" id="GO:0043564">
    <property type="term" value="C:Ku70:Ku80 complex"/>
    <property type="evidence" value="ECO:0007669"/>
    <property type="project" value="InterPro"/>
</dbReference>
<dbReference type="GO" id="GO:0003684">
    <property type="term" value="F:damaged DNA binding"/>
    <property type="evidence" value="ECO:0007669"/>
    <property type="project" value="InterPro"/>
</dbReference>
<dbReference type="InterPro" id="IPR016194">
    <property type="entry name" value="SPOC-like_C_dom_sf"/>
</dbReference>
<dbReference type="InterPro" id="IPR027388">
    <property type="entry name" value="Ku70_bridge/pillars_dom_sf"/>
</dbReference>
<dbReference type="GO" id="GO:0006310">
    <property type="term" value="P:DNA recombination"/>
    <property type="evidence" value="ECO:0007669"/>
    <property type="project" value="UniProtKB-KW"/>
</dbReference>
<dbReference type="SMART" id="SM00559">
    <property type="entry name" value="Ku78"/>
    <property type="match status" value="1"/>
</dbReference>
<evidence type="ECO:0000256" key="8">
    <source>
        <dbReference type="ARBA" id="ARBA00023125"/>
    </source>
</evidence>
<dbReference type="GO" id="GO:0003678">
    <property type="term" value="F:DNA helicase activity"/>
    <property type="evidence" value="ECO:0007669"/>
    <property type="project" value="InterPro"/>
</dbReference>
<dbReference type="InterPro" id="IPR006165">
    <property type="entry name" value="Ku70"/>
</dbReference>
<keyword evidence="6" id="KW-0347">Helicase</keyword>
<dbReference type="PROSITE" id="PS50234">
    <property type="entry name" value="VWFA"/>
    <property type="match status" value="1"/>
</dbReference>
<dbReference type="GO" id="GO:0003690">
    <property type="term" value="F:double-stranded DNA binding"/>
    <property type="evidence" value="ECO:0007669"/>
    <property type="project" value="TreeGrafter"/>
</dbReference>
<evidence type="ECO:0000256" key="9">
    <source>
        <dbReference type="ARBA" id="ARBA00023172"/>
    </source>
</evidence>
<keyword evidence="8" id="KW-0238">DNA-binding</keyword>
<evidence type="ECO:0000256" key="6">
    <source>
        <dbReference type="ARBA" id="ARBA00022806"/>
    </source>
</evidence>
<dbReference type="Pfam" id="PF02735">
    <property type="entry name" value="Ku"/>
    <property type="match status" value="1"/>
</dbReference>
<keyword evidence="5" id="KW-0378">Hydrolase</keyword>
<dbReference type="GO" id="GO:0005524">
    <property type="term" value="F:ATP binding"/>
    <property type="evidence" value="ECO:0007669"/>
    <property type="project" value="UniProtKB-KW"/>
</dbReference>
<keyword evidence="10" id="KW-0234">DNA repair</keyword>
<dbReference type="PANTHER" id="PTHR12604:SF2">
    <property type="entry name" value="X-RAY REPAIR CROSS-COMPLEMENTING PROTEIN 6"/>
    <property type="match status" value="1"/>
</dbReference>
<gene>
    <name evidence="14" type="ORF">CINCED_3A011033</name>
</gene>
<dbReference type="Gene3D" id="4.10.970.10">
    <property type="entry name" value="Ku70, bridge and pillars"/>
    <property type="match status" value="1"/>
</dbReference>
<dbReference type="PANTHER" id="PTHR12604">
    <property type="entry name" value="KU AUTOANTIGEN DNA HELICASE"/>
    <property type="match status" value="1"/>
</dbReference>
<dbReference type="SUPFAM" id="SSF53300">
    <property type="entry name" value="vWA-like"/>
    <property type="match status" value="1"/>
</dbReference>
<feature type="domain" description="VWFA" evidence="13">
    <location>
        <begin position="30"/>
        <end position="231"/>
    </location>
</feature>
<sequence>MEDFSDSPIEWESELYEDHHQNEKWTLKHNIMLLIDASESMFNTFGNSTFFSTSVNICKTIVMKLIRKGGNDKIGIMLFGTNDINKNGPNCIKIISEPRKPTIEFIKKLDDLMSANKTRYGQSPHTPLADALWYSNYLIKKIKESQSCSTIMIITCNDQPKVGDSKKQFNLRKRLDDIVFNEIDFKLIPIGANFNMKLFYDDFFKNYDSIIKPTNGLENVDDILSEIYEKIKHGRCISSVHFFLNDNIYFGVSLFNFYTKSKIPAKVRLDRRSNKPLLSNNQVLDIDTKEVIYKSELAKYCLISQQKIIFKNEDISVLKSSIIEPGIRLLGFTKKEKILISYHFKTSTFIRPSNKVVESSSVLFNTLLESLIEMNKIILCFIKVRHGGRLHYAALIPQAEIVDEHGTQRYPSGFHVLYLPFSECIRQINIQLHNDVNITEQQMSIANMLCEKMSINYCPAMIKNPKINFHWAMLEAIALELEIPNVLDETMLANDSNENKLCTLKNQIHEQFFPNGYNETKAISKKRETSSYNAKKVTKKIKK</sequence>
<dbReference type="Pfam" id="PF03730">
    <property type="entry name" value="Ku_C"/>
    <property type="match status" value="1"/>
</dbReference>
<evidence type="ECO:0000256" key="7">
    <source>
        <dbReference type="ARBA" id="ARBA00022840"/>
    </source>
</evidence>
<accession>A0A5E4MU79</accession>
<dbReference type="AlphaFoldDB" id="A0A5E4MU79"/>
<dbReference type="Proteomes" id="UP000325440">
    <property type="component" value="Unassembled WGS sequence"/>
</dbReference>
<evidence type="ECO:0000256" key="1">
    <source>
        <dbReference type="ARBA" id="ARBA00004123"/>
    </source>
</evidence>
<dbReference type="GO" id="GO:0000723">
    <property type="term" value="P:telomere maintenance"/>
    <property type="evidence" value="ECO:0007669"/>
    <property type="project" value="InterPro"/>
</dbReference>
<dbReference type="SUPFAM" id="SSF100939">
    <property type="entry name" value="SPOC domain-like"/>
    <property type="match status" value="1"/>
</dbReference>
<evidence type="ECO:0000256" key="10">
    <source>
        <dbReference type="ARBA" id="ARBA00023204"/>
    </source>
</evidence>
<dbReference type="InterPro" id="IPR006164">
    <property type="entry name" value="DNA_bd_Ku70/Ku80"/>
</dbReference>
<keyword evidence="15" id="KW-1185">Reference proteome</keyword>
<comment type="subcellular location">
    <subcellularLocation>
        <location evidence="1">Nucleus</location>
    </subcellularLocation>
</comment>
<keyword evidence="3" id="KW-0547">Nucleotide-binding</keyword>
<dbReference type="GO" id="GO:0006303">
    <property type="term" value="P:double-strand break repair via nonhomologous end joining"/>
    <property type="evidence" value="ECO:0007669"/>
    <property type="project" value="InterPro"/>
</dbReference>
<evidence type="ECO:0000256" key="3">
    <source>
        <dbReference type="ARBA" id="ARBA00022741"/>
    </source>
</evidence>
<keyword evidence="7" id="KW-0067">ATP-binding</keyword>
<dbReference type="EMBL" id="CABPRJ010000971">
    <property type="protein sequence ID" value="VVC33577.1"/>
    <property type="molecule type" value="Genomic_DNA"/>
</dbReference>
<evidence type="ECO:0000313" key="15">
    <source>
        <dbReference type="Proteomes" id="UP000325440"/>
    </source>
</evidence>
<evidence type="ECO:0000256" key="5">
    <source>
        <dbReference type="ARBA" id="ARBA00022801"/>
    </source>
</evidence>
<dbReference type="InterPro" id="IPR005160">
    <property type="entry name" value="Ku_C"/>
</dbReference>
<dbReference type="OrthoDB" id="3249161at2759"/>
<organism evidence="14 15">
    <name type="scientific">Cinara cedri</name>
    <dbReference type="NCBI Taxonomy" id="506608"/>
    <lineage>
        <taxon>Eukaryota</taxon>
        <taxon>Metazoa</taxon>
        <taxon>Ecdysozoa</taxon>
        <taxon>Arthropoda</taxon>
        <taxon>Hexapoda</taxon>
        <taxon>Insecta</taxon>
        <taxon>Pterygota</taxon>
        <taxon>Neoptera</taxon>
        <taxon>Paraneoptera</taxon>
        <taxon>Hemiptera</taxon>
        <taxon>Sternorrhyncha</taxon>
        <taxon>Aphidomorpha</taxon>
        <taxon>Aphidoidea</taxon>
        <taxon>Aphididae</taxon>
        <taxon>Lachninae</taxon>
        <taxon>Cinara</taxon>
    </lineage>
</organism>
<dbReference type="NCBIfam" id="TIGR00578">
    <property type="entry name" value="ku70"/>
    <property type="match status" value="1"/>
</dbReference>
<proteinExistence type="inferred from homology"/>
<dbReference type="GO" id="GO:0042162">
    <property type="term" value="F:telomeric DNA binding"/>
    <property type="evidence" value="ECO:0007669"/>
    <property type="project" value="InterPro"/>
</dbReference>
<evidence type="ECO:0000256" key="4">
    <source>
        <dbReference type="ARBA" id="ARBA00022763"/>
    </source>
</evidence>
<name>A0A5E4MU79_9HEMI</name>
<reference evidence="14 15" key="1">
    <citation type="submission" date="2019-08" db="EMBL/GenBank/DDBJ databases">
        <authorList>
            <person name="Alioto T."/>
            <person name="Alioto T."/>
            <person name="Gomez Garrido J."/>
        </authorList>
    </citation>
    <scope>NUCLEOTIDE SEQUENCE [LARGE SCALE GENOMIC DNA]</scope>
</reference>
<dbReference type="Gene3D" id="2.40.290.10">
    <property type="match status" value="1"/>
</dbReference>
<protein>
    <submittedName>
        <fullName evidence="14">Ku70/Ku80, N-terminal alpha/beta,SPOC-like, C-terminal domain,Ku70, bridge and pillars domain,Ku70/Ku80</fullName>
    </submittedName>
</protein>
<evidence type="ECO:0000313" key="14">
    <source>
        <dbReference type="EMBL" id="VVC33577.1"/>
    </source>
</evidence>
<comment type="similarity">
    <text evidence="2">Belongs to the ku70 family.</text>
</comment>
<evidence type="ECO:0000256" key="2">
    <source>
        <dbReference type="ARBA" id="ARBA00005240"/>
    </source>
</evidence>
<evidence type="ECO:0000256" key="12">
    <source>
        <dbReference type="PIRSR" id="PIRSR003033-1"/>
    </source>
</evidence>
<evidence type="ECO:0000259" key="13">
    <source>
        <dbReference type="PROSITE" id="PS50234"/>
    </source>
</evidence>
<dbReference type="InterPro" id="IPR005161">
    <property type="entry name" value="Ku_N"/>
</dbReference>
<dbReference type="Pfam" id="PF03731">
    <property type="entry name" value="Ku_N"/>
    <property type="match status" value="1"/>
</dbReference>